<dbReference type="Pfam" id="PF14559">
    <property type="entry name" value="TPR_19"/>
    <property type="match status" value="1"/>
</dbReference>
<dbReference type="Proteomes" id="UP000268469">
    <property type="component" value="Unassembled WGS sequence"/>
</dbReference>
<dbReference type="Gene3D" id="1.25.40.10">
    <property type="entry name" value="Tetratricopeptide repeat domain"/>
    <property type="match status" value="1"/>
</dbReference>
<dbReference type="EMBL" id="QNBE01000011">
    <property type="protein sequence ID" value="RKX71338.1"/>
    <property type="molecule type" value="Genomic_DNA"/>
</dbReference>
<feature type="transmembrane region" description="Helical" evidence="9">
    <location>
        <begin position="310"/>
        <end position="331"/>
    </location>
</feature>
<evidence type="ECO:0000256" key="2">
    <source>
        <dbReference type="ARBA" id="ARBA00022475"/>
    </source>
</evidence>
<evidence type="ECO:0000256" key="5">
    <source>
        <dbReference type="ARBA" id="ARBA00022692"/>
    </source>
</evidence>
<dbReference type="PANTHER" id="PTHR33908">
    <property type="entry name" value="MANNOSYLTRANSFERASE YKCB-RELATED"/>
    <property type="match status" value="1"/>
</dbReference>
<name>A0A660SKK7_UNCW3</name>
<protein>
    <recommendedName>
        <fullName evidence="10">Glycosyltransferase RgtA/B/C/D-like domain-containing protein</fullName>
    </recommendedName>
</protein>
<evidence type="ECO:0000259" key="10">
    <source>
        <dbReference type="Pfam" id="PF13231"/>
    </source>
</evidence>
<keyword evidence="3" id="KW-0328">Glycosyltransferase</keyword>
<keyword evidence="4" id="KW-0808">Transferase</keyword>
<evidence type="ECO:0000256" key="6">
    <source>
        <dbReference type="ARBA" id="ARBA00022989"/>
    </source>
</evidence>
<organism evidence="11 12">
    <name type="scientific">candidate division WOR-3 bacterium</name>
    <dbReference type="NCBI Taxonomy" id="2052148"/>
    <lineage>
        <taxon>Bacteria</taxon>
        <taxon>Bacteria division WOR-3</taxon>
    </lineage>
</organism>
<keyword evidence="5 9" id="KW-0812">Transmembrane</keyword>
<evidence type="ECO:0000313" key="11">
    <source>
        <dbReference type="EMBL" id="RKX71338.1"/>
    </source>
</evidence>
<feature type="repeat" description="TPR" evidence="8">
    <location>
        <begin position="482"/>
        <end position="515"/>
    </location>
</feature>
<comment type="subcellular location">
    <subcellularLocation>
        <location evidence="1">Cell membrane</location>
        <topology evidence="1">Multi-pass membrane protein</topology>
    </subcellularLocation>
</comment>
<evidence type="ECO:0000256" key="4">
    <source>
        <dbReference type="ARBA" id="ARBA00022679"/>
    </source>
</evidence>
<dbReference type="SMART" id="SM00028">
    <property type="entry name" value="TPR"/>
    <property type="match status" value="2"/>
</dbReference>
<evidence type="ECO:0000256" key="7">
    <source>
        <dbReference type="ARBA" id="ARBA00023136"/>
    </source>
</evidence>
<feature type="transmembrane region" description="Helical" evidence="9">
    <location>
        <begin position="184"/>
        <end position="202"/>
    </location>
</feature>
<keyword evidence="7 9" id="KW-0472">Membrane</keyword>
<keyword evidence="8" id="KW-0802">TPR repeat</keyword>
<dbReference type="GO" id="GO:0005886">
    <property type="term" value="C:plasma membrane"/>
    <property type="evidence" value="ECO:0007669"/>
    <property type="project" value="UniProtKB-SubCell"/>
</dbReference>
<dbReference type="InterPro" id="IPR019734">
    <property type="entry name" value="TPR_rpt"/>
</dbReference>
<evidence type="ECO:0000256" key="1">
    <source>
        <dbReference type="ARBA" id="ARBA00004651"/>
    </source>
</evidence>
<dbReference type="InterPro" id="IPR038731">
    <property type="entry name" value="RgtA/B/C-like"/>
</dbReference>
<proteinExistence type="predicted"/>
<feature type="transmembrane region" description="Helical" evidence="9">
    <location>
        <begin position="337"/>
        <end position="357"/>
    </location>
</feature>
<reference evidence="11 12" key="1">
    <citation type="submission" date="2018-06" db="EMBL/GenBank/DDBJ databases">
        <title>Extensive metabolic versatility and redundancy in microbially diverse, dynamic hydrothermal sediments.</title>
        <authorList>
            <person name="Dombrowski N."/>
            <person name="Teske A."/>
            <person name="Baker B.J."/>
        </authorList>
    </citation>
    <scope>NUCLEOTIDE SEQUENCE [LARGE SCALE GENOMIC DNA]</scope>
    <source>
        <strain evidence="11">B36_G15</strain>
    </source>
</reference>
<feature type="transmembrane region" description="Helical" evidence="9">
    <location>
        <begin position="5"/>
        <end position="25"/>
    </location>
</feature>
<dbReference type="GO" id="GO:0009103">
    <property type="term" value="P:lipopolysaccharide biosynthetic process"/>
    <property type="evidence" value="ECO:0007669"/>
    <property type="project" value="UniProtKB-ARBA"/>
</dbReference>
<gene>
    <name evidence="11" type="ORF">DRP53_01870</name>
</gene>
<feature type="transmembrane region" description="Helical" evidence="9">
    <location>
        <begin position="364"/>
        <end position="381"/>
    </location>
</feature>
<feature type="transmembrane region" description="Helical" evidence="9">
    <location>
        <begin position="387"/>
        <end position="404"/>
    </location>
</feature>
<comment type="caution">
    <text evidence="11">The sequence shown here is derived from an EMBL/GenBank/DDBJ whole genome shotgun (WGS) entry which is preliminary data.</text>
</comment>
<keyword evidence="2" id="KW-1003">Cell membrane</keyword>
<dbReference type="GO" id="GO:0016763">
    <property type="term" value="F:pentosyltransferase activity"/>
    <property type="evidence" value="ECO:0007669"/>
    <property type="project" value="TreeGrafter"/>
</dbReference>
<feature type="transmembrane region" description="Helical" evidence="9">
    <location>
        <begin position="107"/>
        <end position="130"/>
    </location>
</feature>
<feature type="repeat" description="TPR" evidence="8">
    <location>
        <begin position="448"/>
        <end position="481"/>
    </location>
</feature>
<dbReference type="PANTHER" id="PTHR33908:SF11">
    <property type="entry name" value="MEMBRANE PROTEIN"/>
    <property type="match status" value="1"/>
</dbReference>
<evidence type="ECO:0000256" key="8">
    <source>
        <dbReference type="PROSITE-ProRule" id="PRU00339"/>
    </source>
</evidence>
<evidence type="ECO:0000256" key="9">
    <source>
        <dbReference type="SAM" id="Phobius"/>
    </source>
</evidence>
<feature type="transmembrane region" description="Helical" evidence="9">
    <location>
        <begin position="61"/>
        <end position="87"/>
    </location>
</feature>
<evidence type="ECO:0000313" key="12">
    <source>
        <dbReference type="Proteomes" id="UP000268469"/>
    </source>
</evidence>
<accession>A0A660SKK7</accession>
<feature type="domain" description="Glycosyltransferase RgtA/B/C/D-like" evidence="10">
    <location>
        <begin position="59"/>
        <end position="168"/>
    </location>
</feature>
<dbReference type="SUPFAM" id="SSF48452">
    <property type="entry name" value="TPR-like"/>
    <property type="match status" value="1"/>
</dbReference>
<feature type="transmembrane region" description="Helical" evidence="9">
    <location>
        <begin position="136"/>
        <end position="163"/>
    </location>
</feature>
<sequence length="541" mass="61383">MIRRFWWLPVVIGLILRLIYLYTFARHLFFNTFSDAQVYHLWAMRIVKHCPPPPPFFMSPLYPYFVSLIYFLSGPSITTVLFIQALLDTATTFFIFQLGKLVWGRRVGFFAAMAYAILPSAIFYSGLFLMPSLLTFLITLASYLLLSGGGDLLAGLLLGIAVLGRGNILIPALLPLRFFKARSYPIGLLIPIGTLFLINLTIGKAPIITTYNFGLNFYIGNNPDADGTYHRPGGLDLTEDRDGRKVIELISGKGVDCSGSSRFWTGRAFSFIIGHPIKTLWLVVKKIYFFIGPIEIPQFENLYYVLDRTLLRFLPLRFWLLIPFFISAFFLPKKGTVSFLLWFVLLYGAALIPFFIIGRFRQPIVPLITVVAVGTLFTIGNRRDWRIITLVVALLLSYTFINLISQAGIRRAIFNTRSDYGIWAYYAIGPDVGFDSTRVLLKEDPDNVKCLVNLGNYYFRRSEYYRARFLYRRAVAVDPDDGEANANLGITFLALGKIDSALTYLERAKEILPYSILVRRTIARVKKIKSKGLTPIGSPIK</sequence>
<dbReference type="AlphaFoldDB" id="A0A660SKK7"/>
<keyword evidence="6 9" id="KW-1133">Transmembrane helix</keyword>
<dbReference type="Pfam" id="PF13231">
    <property type="entry name" value="PMT_2"/>
    <property type="match status" value="1"/>
</dbReference>
<dbReference type="InterPro" id="IPR011990">
    <property type="entry name" value="TPR-like_helical_dom_sf"/>
</dbReference>
<dbReference type="InterPro" id="IPR050297">
    <property type="entry name" value="LipidA_mod_glycosyltrf_83"/>
</dbReference>
<dbReference type="PROSITE" id="PS50005">
    <property type="entry name" value="TPR"/>
    <property type="match status" value="2"/>
</dbReference>
<evidence type="ECO:0000256" key="3">
    <source>
        <dbReference type="ARBA" id="ARBA00022676"/>
    </source>
</evidence>